<dbReference type="AlphaFoldDB" id="A0A0F0CTC6"/>
<keyword evidence="1" id="KW-1133">Transmembrane helix</keyword>
<dbReference type="PIRSF" id="PIRSF006162">
    <property type="entry name" value="PgpA"/>
    <property type="match status" value="1"/>
</dbReference>
<sequence length="157" mass="17560">MSGLTLKFSYAIATVFGAGKIKQAPGTWGSLLGFCFCLALYRFPFFYTAIFFILLLLGVICSEIVERHASKKDPSFIVIDEFIGAFLVFVMIPIKPSYVILGFMLYRIFDITKIFPLKQLENIKAGYGIMLDDLMAGVYANLVLQIIVFVSRISLNG</sequence>
<feature type="transmembrane region" description="Helical" evidence="1">
    <location>
        <begin position="31"/>
        <end position="61"/>
    </location>
</feature>
<gene>
    <name evidence="3" type="ORF">OMAG_000884</name>
</gene>
<dbReference type="InterPro" id="IPR007686">
    <property type="entry name" value="YutG/PgpA"/>
</dbReference>
<dbReference type="SUPFAM" id="SSF101307">
    <property type="entry name" value="YutG-like"/>
    <property type="match status" value="1"/>
</dbReference>
<dbReference type="EC" id="3.1.3.27" evidence="3"/>
<dbReference type="EMBL" id="JYNY01000197">
    <property type="protein sequence ID" value="KJJ85274.1"/>
    <property type="molecule type" value="Genomic_DNA"/>
</dbReference>
<dbReference type="GO" id="GO:0006629">
    <property type="term" value="P:lipid metabolic process"/>
    <property type="evidence" value="ECO:0007669"/>
    <property type="project" value="InterPro"/>
</dbReference>
<evidence type="ECO:0000313" key="4">
    <source>
        <dbReference type="Proteomes" id="UP000033428"/>
    </source>
</evidence>
<name>A0A0F0CTC6_9BACT</name>
<comment type="caution">
    <text evidence="3">The sequence shown here is derived from an EMBL/GenBank/DDBJ whole genome shotgun (WGS) entry which is preliminary data.</text>
</comment>
<keyword evidence="3" id="KW-0378">Hydrolase</keyword>
<keyword evidence="4" id="KW-1185">Reference proteome</keyword>
<feature type="domain" description="YutG/PgpA" evidence="2">
    <location>
        <begin position="12"/>
        <end position="147"/>
    </location>
</feature>
<keyword evidence="1" id="KW-0812">Transmembrane</keyword>
<accession>A0A0F0CTC6</accession>
<dbReference type="CDD" id="cd06971">
    <property type="entry name" value="PgpA"/>
    <property type="match status" value="1"/>
</dbReference>
<dbReference type="InterPro" id="IPR036681">
    <property type="entry name" value="PgpA-like_sf"/>
</dbReference>
<dbReference type="Proteomes" id="UP000033428">
    <property type="component" value="Unassembled WGS sequence"/>
</dbReference>
<dbReference type="PANTHER" id="PTHR36305">
    <property type="entry name" value="PHOSPHATIDYLGLYCEROPHOSPHATASE A"/>
    <property type="match status" value="1"/>
</dbReference>
<evidence type="ECO:0000259" key="2">
    <source>
        <dbReference type="Pfam" id="PF04608"/>
    </source>
</evidence>
<dbReference type="Pfam" id="PF04608">
    <property type="entry name" value="PgpA"/>
    <property type="match status" value="1"/>
</dbReference>
<evidence type="ECO:0000313" key="3">
    <source>
        <dbReference type="EMBL" id="KJJ85274.1"/>
    </source>
</evidence>
<keyword evidence="1" id="KW-0472">Membrane</keyword>
<dbReference type="InterPro" id="IPR026037">
    <property type="entry name" value="PgpA"/>
</dbReference>
<feature type="transmembrane region" description="Helical" evidence="1">
    <location>
        <begin position="134"/>
        <end position="155"/>
    </location>
</feature>
<dbReference type="GO" id="GO:0008962">
    <property type="term" value="F:phosphatidylglycerophosphatase activity"/>
    <property type="evidence" value="ECO:0007669"/>
    <property type="project" value="UniProtKB-EC"/>
</dbReference>
<dbReference type="PANTHER" id="PTHR36305:SF1">
    <property type="entry name" value="PHOSPHATIDYLGLYCEROPHOSPHATASE A"/>
    <property type="match status" value="1"/>
</dbReference>
<evidence type="ECO:0000256" key="1">
    <source>
        <dbReference type="SAM" id="Phobius"/>
    </source>
</evidence>
<feature type="transmembrane region" description="Helical" evidence="1">
    <location>
        <begin position="82"/>
        <end position="109"/>
    </location>
</feature>
<reference evidence="3 4" key="1">
    <citation type="submission" date="2015-02" db="EMBL/GenBank/DDBJ databases">
        <title>Single-cell genomics of uncultivated deep-branching MTB reveals a conserved set of magnetosome genes.</title>
        <authorList>
            <person name="Kolinko S."/>
            <person name="Richter M."/>
            <person name="Glockner F.O."/>
            <person name="Brachmann A."/>
            <person name="Schuler D."/>
        </authorList>
    </citation>
    <scope>NUCLEOTIDE SEQUENCE [LARGE SCALE GENOMIC DNA]</scope>
    <source>
        <strain evidence="3">SKK-01</strain>
    </source>
</reference>
<protein>
    <submittedName>
        <fullName evidence="3">Phosphatidylglycerophosphatase A</fullName>
        <ecNumber evidence="3">3.1.3.27</ecNumber>
    </submittedName>
</protein>
<proteinExistence type="predicted"/>
<organism evidence="3 4">
    <name type="scientific">Candidatus Omnitrophus magneticus</name>
    <dbReference type="NCBI Taxonomy" id="1609969"/>
    <lineage>
        <taxon>Bacteria</taxon>
        <taxon>Pseudomonadati</taxon>
        <taxon>Candidatus Omnitrophota</taxon>
        <taxon>Candidatus Omnitrophus</taxon>
    </lineage>
</organism>